<organism evidence="2 3">
    <name type="scientific">Rhizoctonia solani</name>
    <dbReference type="NCBI Taxonomy" id="456999"/>
    <lineage>
        <taxon>Eukaryota</taxon>
        <taxon>Fungi</taxon>
        <taxon>Dikarya</taxon>
        <taxon>Basidiomycota</taxon>
        <taxon>Agaricomycotina</taxon>
        <taxon>Agaricomycetes</taxon>
        <taxon>Cantharellales</taxon>
        <taxon>Ceratobasidiaceae</taxon>
        <taxon>Rhizoctonia</taxon>
    </lineage>
</organism>
<protein>
    <submittedName>
        <fullName evidence="2">Uncharacterized protein</fullName>
    </submittedName>
</protein>
<gene>
    <name evidence="2" type="ORF">RSOLAG22IIIB_05901</name>
</gene>
<feature type="region of interest" description="Disordered" evidence="1">
    <location>
        <begin position="595"/>
        <end position="674"/>
    </location>
</feature>
<dbReference type="AlphaFoldDB" id="A0A0K6GAC5"/>
<proteinExistence type="predicted"/>
<name>A0A0K6GAC5_9AGAM</name>
<feature type="compositionally biased region" description="Basic residues" evidence="1">
    <location>
        <begin position="612"/>
        <end position="621"/>
    </location>
</feature>
<reference evidence="2 3" key="1">
    <citation type="submission" date="2015-07" db="EMBL/GenBank/DDBJ databases">
        <authorList>
            <person name="Noorani M."/>
        </authorList>
    </citation>
    <scope>NUCLEOTIDE SEQUENCE [LARGE SCALE GENOMIC DNA]</scope>
    <source>
        <strain evidence="2">BBA 69670</strain>
    </source>
</reference>
<feature type="compositionally biased region" description="Basic and acidic residues" evidence="1">
    <location>
        <begin position="595"/>
        <end position="611"/>
    </location>
</feature>
<dbReference type="SUPFAM" id="SSF52047">
    <property type="entry name" value="RNI-like"/>
    <property type="match status" value="1"/>
</dbReference>
<dbReference type="Gene3D" id="3.80.10.10">
    <property type="entry name" value="Ribonuclease Inhibitor"/>
    <property type="match status" value="1"/>
</dbReference>
<evidence type="ECO:0000313" key="2">
    <source>
        <dbReference type="EMBL" id="CUA75426.1"/>
    </source>
</evidence>
<dbReference type="InterPro" id="IPR032675">
    <property type="entry name" value="LRR_dom_sf"/>
</dbReference>
<keyword evidence="3" id="KW-1185">Reference proteome</keyword>
<sequence length="674" mass="73110">MAARDALAHSEPILTQILTDVLAHSPNLRLALLTECGRTVHNATANVLFKTFLLPDDDQAVNPVVRNPARYATRIKTLIVVDPPRQHESSTLFELEETEGEDQVARPLSGRRVRDILEKCDTMEELIWASSVPPPDGICEVFTTHVPHLKRFSFAPTSVPPDNIPPLKWDALSLTVLPPLAYLRLVRLSQAGASALASHPPDVQHLDLDFVWLDDWVCERLARIPRLKRITLGTGGTKLTDRGVGALVEGCEALEVLELVEVQGRLSKSLWSNVVLSPTLHTLKIALSESGPHHSWTADHLLSLPLLVGLDQLTRLSITRTYNGHGQIDDVAIAKPVPRDLVDALRECTKVQHLECDWWAWGIDDLKELVEGCVHLQTLRITLDAPFARLLSLTSSFAHLTRLTHLYVSVLSTHAPSAPPSPVLQTPGVSPLGLVNGYGIGVGVGGIMIGSPTSSPLSLTRSLKSPAKLVISVPLPESESPVASPVVGAGNTNEVLLDNTVHDAVVPPLRDVRKFMRRCPKLVLLEWFGRTGRGAWVAHREDAKSVAGIKVEYQPSCADEGTTWPVSSFLGVAPRPDAEWTGPEAEAAAEAVREYETERDGEIEREKEAKRKVSAAGRKRGATVSSGVVVPEACGLVGNGKPRRRQSSASEGLGKPKVPASPGNGRRNGARRSP</sequence>
<evidence type="ECO:0000256" key="1">
    <source>
        <dbReference type="SAM" id="MobiDB-lite"/>
    </source>
</evidence>
<dbReference type="EMBL" id="CYGV01001545">
    <property type="protein sequence ID" value="CUA75426.1"/>
    <property type="molecule type" value="Genomic_DNA"/>
</dbReference>
<evidence type="ECO:0000313" key="3">
    <source>
        <dbReference type="Proteomes" id="UP000044841"/>
    </source>
</evidence>
<accession>A0A0K6GAC5</accession>
<dbReference type="Proteomes" id="UP000044841">
    <property type="component" value="Unassembled WGS sequence"/>
</dbReference>